<dbReference type="InterPro" id="IPR003918">
    <property type="entry name" value="NADH_UbQ_OxRdtase"/>
</dbReference>
<accession>A0A418V5H2</accession>
<evidence type="ECO:0000256" key="3">
    <source>
        <dbReference type="ARBA" id="ARBA00022692"/>
    </source>
</evidence>
<keyword evidence="10" id="KW-1185">Reference proteome</keyword>
<feature type="transmembrane region" description="Helical" evidence="7">
    <location>
        <begin position="449"/>
        <end position="469"/>
    </location>
</feature>
<feature type="transmembrane region" description="Helical" evidence="7">
    <location>
        <begin position="69"/>
        <end position="90"/>
    </location>
</feature>
<organism evidence="9 10">
    <name type="scientific">Deinococcus cavernae</name>
    <dbReference type="NCBI Taxonomy" id="2320857"/>
    <lineage>
        <taxon>Bacteria</taxon>
        <taxon>Thermotogati</taxon>
        <taxon>Deinococcota</taxon>
        <taxon>Deinococci</taxon>
        <taxon>Deinococcales</taxon>
        <taxon>Deinococcaceae</taxon>
        <taxon>Deinococcus</taxon>
    </lineage>
</organism>
<evidence type="ECO:0000256" key="7">
    <source>
        <dbReference type="SAM" id="Phobius"/>
    </source>
</evidence>
<evidence type="ECO:0000313" key="9">
    <source>
        <dbReference type="EMBL" id="RJF71364.1"/>
    </source>
</evidence>
<keyword evidence="9" id="KW-0560">Oxidoreductase</keyword>
<feature type="transmembrane region" description="Helical" evidence="7">
    <location>
        <begin position="121"/>
        <end position="140"/>
    </location>
</feature>
<keyword evidence="5 7" id="KW-0472">Membrane</keyword>
<dbReference type="GO" id="GO:0008137">
    <property type="term" value="F:NADH dehydrogenase (ubiquinone) activity"/>
    <property type="evidence" value="ECO:0007669"/>
    <property type="project" value="InterPro"/>
</dbReference>
<evidence type="ECO:0000313" key="10">
    <source>
        <dbReference type="Proteomes" id="UP000286287"/>
    </source>
</evidence>
<dbReference type="EC" id="1.6.5.-" evidence="9"/>
<gene>
    <name evidence="9" type="ORF">D3875_07045</name>
</gene>
<dbReference type="GO" id="GO:0048039">
    <property type="term" value="F:ubiquinone binding"/>
    <property type="evidence" value="ECO:0007669"/>
    <property type="project" value="TreeGrafter"/>
</dbReference>
<keyword evidence="3 6" id="KW-0812">Transmembrane</keyword>
<dbReference type="PANTHER" id="PTHR43507">
    <property type="entry name" value="NADH-UBIQUINONE OXIDOREDUCTASE CHAIN 4"/>
    <property type="match status" value="1"/>
</dbReference>
<feature type="transmembrane region" description="Helical" evidence="7">
    <location>
        <begin position="405"/>
        <end position="428"/>
    </location>
</feature>
<feature type="transmembrane region" description="Helical" evidence="7">
    <location>
        <begin position="369"/>
        <end position="393"/>
    </location>
</feature>
<dbReference type="InterPro" id="IPR001750">
    <property type="entry name" value="ND/Mrp_TM"/>
</dbReference>
<dbReference type="Proteomes" id="UP000286287">
    <property type="component" value="Unassembled WGS sequence"/>
</dbReference>
<dbReference type="AlphaFoldDB" id="A0A418V5H2"/>
<dbReference type="GO" id="GO:0042773">
    <property type="term" value="P:ATP synthesis coupled electron transport"/>
    <property type="evidence" value="ECO:0007669"/>
    <property type="project" value="InterPro"/>
</dbReference>
<evidence type="ECO:0000256" key="1">
    <source>
        <dbReference type="ARBA" id="ARBA00004127"/>
    </source>
</evidence>
<comment type="caution">
    <text evidence="9">The sequence shown here is derived from an EMBL/GenBank/DDBJ whole genome shotgun (WGS) entry which is preliminary data.</text>
</comment>
<keyword evidence="4 7" id="KW-1133">Transmembrane helix</keyword>
<evidence type="ECO:0000256" key="4">
    <source>
        <dbReference type="ARBA" id="ARBA00022989"/>
    </source>
</evidence>
<evidence type="ECO:0000259" key="8">
    <source>
        <dbReference type="Pfam" id="PF00361"/>
    </source>
</evidence>
<comment type="subcellular location">
    <subcellularLocation>
        <location evidence="1">Endomembrane system</location>
        <topology evidence="1">Multi-pass membrane protein</topology>
    </subcellularLocation>
    <subcellularLocation>
        <location evidence="6">Membrane</location>
        <topology evidence="6">Multi-pass membrane protein</topology>
    </subcellularLocation>
</comment>
<evidence type="ECO:0000256" key="6">
    <source>
        <dbReference type="RuleBase" id="RU000320"/>
    </source>
</evidence>
<feature type="transmembrane region" description="Helical" evidence="7">
    <location>
        <begin position="152"/>
        <end position="173"/>
    </location>
</feature>
<feature type="transmembrane region" description="Helical" evidence="7">
    <location>
        <begin position="97"/>
        <end position="115"/>
    </location>
</feature>
<evidence type="ECO:0000256" key="2">
    <source>
        <dbReference type="ARBA" id="ARBA00009025"/>
    </source>
</evidence>
<feature type="transmembrane region" description="Helical" evidence="7">
    <location>
        <begin position="326"/>
        <end position="348"/>
    </location>
</feature>
<feature type="transmembrane region" description="Helical" evidence="7">
    <location>
        <begin position="303"/>
        <end position="320"/>
    </location>
</feature>
<dbReference type="PRINTS" id="PR01437">
    <property type="entry name" value="NUOXDRDTASE4"/>
</dbReference>
<name>A0A418V5H2_9DEIO</name>
<proteinExistence type="inferred from homology"/>
<dbReference type="PANTHER" id="PTHR43507:SF1">
    <property type="entry name" value="NADH-UBIQUINONE OXIDOREDUCTASE CHAIN 4"/>
    <property type="match status" value="1"/>
</dbReference>
<dbReference type="GO" id="GO:0012505">
    <property type="term" value="C:endomembrane system"/>
    <property type="evidence" value="ECO:0007669"/>
    <property type="project" value="UniProtKB-SubCell"/>
</dbReference>
<protein>
    <submittedName>
        <fullName evidence="9">NADH-quinone oxidoreductase subunit M</fullName>
        <ecNumber evidence="9">1.6.5.-</ecNumber>
    </submittedName>
</protein>
<dbReference type="NCBIfam" id="TIGR01972">
    <property type="entry name" value="NDH_I_M"/>
    <property type="match status" value="1"/>
</dbReference>
<dbReference type="GO" id="GO:0003954">
    <property type="term" value="F:NADH dehydrogenase activity"/>
    <property type="evidence" value="ECO:0007669"/>
    <property type="project" value="TreeGrafter"/>
</dbReference>
<dbReference type="GO" id="GO:0016020">
    <property type="term" value="C:membrane"/>
    <property type="evidence" value="ECO:0007669"/>
    <property type="project" value="UniProtKB-SubCell"/>
</dbReference>
<dbReference type="RefSeq" id="WP_119762465.1">
    <property type="nucleotide sequence ID" value="NZ_QYUJ01000014.1"/>
</dbReference>
<feature type="transmembrane region" description="Helical" evidence="7">
    <location>
        <begin position="251"/>
        <end position="269"/>
    </location>
</feature>
<dbReference type="EMBL" id="QYUJ01000014">
    <property type="protein sequence ID" value="RJF71364.1"/>
    <property type="molecule type" value="Genomic_DNA"/>
</dbReference>
<reference evidence="9 10" key="1">
    <citation type="submission" date="2018-09" db="EMBL/GenBank/DDBJ databases">
        <authorList>
            <person name="Zhu H."/>
        </authorList>
    </citation>
    <scope>NUCLEOTIDE SEQUENCE [LARGE SCALE GENOMIC DNA]</scope>
    <source>
        <strain evidence="9 10">K2S05-167</strain>
    </source>
</reference>
<evidence type="ECO:0000256" key="5">
    <source>
        <dbReference type="ARBA" id="ARBA00023136"/>
    </source>
</evidence>
<sequence length="494" mass="53395">MMHFMIFLPLLAALLVMVVPNKWREEVAIGSTLLTLGLGLAIWLSGGTGAYVRDWVAPLGITYSVQLNGVSLIFAVITAFMTFIAALYAVKRIPNPGTMLGLILAMETGLLGIFASRDLVLFYVFFEWALIPALMMLAIYGGPSRMKALVKFAAFTLFGSLLMLLSIIGVKYYSGADTFALYGFDVRLADGTLRHLSGLTERVVPQPVQNWLFLGFLLAMAVKLPLWPLHAWLPDFHEQNHPSGVPDVMGTLYKVGGYGLFIFAMPLFPNAMHDFRPVLMGLAAFTALYAAWIAFSQQNWKRLLAYAGLSHMGFVALGIFSLNETAIIGAMYLLAFQNLYTGALFLSVGMLQERIGSVDTRVGGVMTQAGAMGGLTMALWFASIAVPGLAGFIGEFSVLLGAYQVQPWITAVAALTVIAAAAYALTAFQTTFWQARPLGAVATRDLHGLEWFVLGLPLALAIFFGVYTLPALNLIQPAVQNVLGLAARALGGNP</sequence>
<feature type="domain" description="NADH:quinone oxidoreductase/Mrp antiporter transmembrane" evidence="8">
    <location>
        <begin position="116"/>
        <end position="415"/>
    </location>
</feature>
<dbReference type="OrthoDB" id="9811718at2"/>
<comment type="similarity">
    <text evidence="2">Belongs to the complex I subunit 4 family.</text>
</comment>
<dbReference type="InterPro" id="IPR010227">
    <property type="entry name" value="NADH_Q_OxRdtase_chainM/4"/>
</dbReference>
<feature type="transmembrane region" description="Helical" evidence="7">
    <location>
        <begin position="211"/>
        <end position="230"/>
    </location>
</feature>
<feature type="transmembrane region" description="Helical" evidence="7">
    <location>
        <begin position="275"/>
        <end position="296"/>
    </location>
</feature>
<dbReference type="GO" id="GO:0015990">
    <property type="term" value="P:electron transport coupled proton transport"/>
    <property type="evidence" value="ECO:0007669"/>
    <property type="project" value="TreeGrafter"/>
</dbReference>
<dbReference type="Pfam" id="PF00361">
    <property type="entry name" value="Proton_antipo_M"/>
    <property type="match status" value="1"/>
</dbReference>